<keyword evidence="5" id="KW-1185">Reference proteome</keyword>
<evidence type="ECO:0000256" key="3">
    <source>
        <dbReference type="SAM" id="MobiDB-lite"/>
    </source>
</evidence>
<dbReference type="PANTHER" id="PTHR42970:SF1">
    <property type="entry name" value="PECTATE LYASE C-RELATED"/>
    <property type="match status" value="1"/>
</dbReference>
<comment type="caution">
    <text evidence="4">The sequence shown here is derived from an EMBL/GenBank/DDBJ whole genome shotgun (WGS) entry which is preliminary data.</text>
</comment>
<keyword evidence="4" id="KW-0456">Lyase</keyword>
<protein>
    <submittedName>
        <fullName evidence="4">Pectate lyase</fullName>
    </submittedName>
</protein>
<feature type="compositionally biased region" description="Low complexity" evidence="3">
    <location>
        <begin position="371"/>
        <end position="382"/>
    </location>
</feature>
<evidence type="ECO:0000313" key="5">
    <source>
        <dbReference type="Proteomes" id="UP001597361"/>
    </source>
</evidence>
<keyword evidence="2" id="KW-0325">Glycoprotein</keyword>
<organism evidence="4 5">
    <name type="scientific">Belliella marina</name>
    <dbReference type="NCBI Taxonomy" id="1644146"/>
    <lineage>
        <taxon>Bacteria</taxon>
        <taxon>Pseudomonadati</taxon>
        <taxon>Bacteroidota</taxon>
        <taxon>Cytophagia</taxon>
        <taxon>Cytophagales</taxon>
        <taxon>Cyclobacteriaceae</taxon>
        <taxon>Belliella</taxon>
    </lineage>
</organism>
<gene>
    <name evidence="4" type="ORF">ACFSKL_18695</name>
</gene>
<sequence length="432" mass="46888">MLEPILKRIKSTCLKYSIMAAAGICLFHEASTQQLAFPGAEGFGRFATGGRGAEVYHVTNLNDSGPGSFRDAVSQPNRTVVFEVGGVIEIKNRIVVSPNITIAGQTAPGEGITVYGNGVSYSDANNTITRFIRYRMGKIGEKDKDAIGIAHGKDMIFDHVSISWGKDGTFDLNGDVSNVTLQHSIIGHGLQTHSTGGLVQSTGGVSILNCLYINNHTRNPKVKGLNQFVNNVVYNWAVAGYILGGFSKGISKANVEGNYFIAGPESGHTPPFSRANENFHLYSKNNWYDANRNGILDGEPISKIVYGAVTWEEKPFDYPHINVKAPDQAYQLVVEHVGASLQRDEVDKNLIRDLTSLGTLGKTIHDEMELPTKGPGTVKGGKAPIDTDRDGIPDHWELANGLDPNDPEDGKRINPDGYSNLEIYLNGLVHPQ</sequence>
<accession>A0ABW4VSU5</accession>
<proteinExistence type="predicted"/>
<dbReference type="PANTHER" id="PTHR42970">
    <property type="entry name" value="PECTATE LYASE C-RELATED"/>
    <property type="match status" value="1"/>
</dbReference>
<evidence type="ECO:0000256" key="1">
    <source>
        <dbReference type="ARBA" id="ARBA00022723"/>
    </source>
</evidence>
<dbReference type="Proteomes" id="UP001597361">
    <property type="component" value="Unassembled WGS sequence"/>
</dbReference>
<dbReference type="SUPFAM" id="SSF51126">
    <property type="entry name" value="Pectin lyase-like"/>
    <property type="match status" value="1"/>
</dbReference>
<reference evidence="5" key="1">
    <citation type="journal article" date="2019" name="Int. J. Syst. Evol. Microbiol.">
        <title>The Global Catalogue of Microorganisms (GCM) 10K type strain sequencing project: providing services to taxonomists for standard genome sequencing and annotation.</title>
        <authorList>
            <consortium name="The Broad Institute Genomics Platform"/>
            <consortium name="The Broad Institute Genome Sequencing Center for Infectious Disease"/>
            <person name="Wu L."/>
            <person name="Ma J."/>
        </authorList>
    </citation>
    <scope>NUCLEOTIDE SEQUENCE [LARGE SCALE GENOMIC DNA]</scope>
    <source>
        <strain evidence="5">CGMCC 1.15180</strain>
    </source>
</reference>
<feature type="region of interest" description="Disordered" evidence="3">
    <location>
        <begin position="370"/>
        <end position="390"/>
    </location>
</feature>
<name>A0ABW4VSU5_9BACT</name>
<dbReference type="EMBL" id="JBHUHR010000045">
    <property type="protein sequence ID" value="MFD2036841.1"/>
    <property type="molecule type" value="Genomic_DNA"/>
</dbReference>
<dbReference type="Gene3D" id="2.160.20.10">
    <property type="entry name" value="Single-stranded right-handed beta-helix, Pectin lyase-like"/>
    <property type="match status" value="1"/>
</dbReference>
<evidence type="ECO:0000313" key="4">
    <source>
        <dbReference type="EMBL" id="MFD2036841.1"/>
    </source>
</evidence>
<keyword evidence="1" id="KW-0479">Metal-binding</keyword>
<dbReference type="GO" id="GO:0016829">
    <property type="term" value="F:lyase activity"/>
    <property type="evidence" value="ECO:0007669"/>
    <property type="project" value="UniProtKB-KW"/>
</dbReference>
<dbReference type="InterPro" id="IPR011050">
    <property type="entry name" value="Pectin_lyase_fold/virulence"/>
</dbReference>
<evidence type="ECO:0000256" key="2">
    <source>
        <dbReference type="ARBA" id="ARBA00023180"/>
    </source>
</evidence>
<dbReference type="InterPro" id="IPR012334">
    <property type="entry name" value="Pectin_lyas_fold"/>
</dbReference>
<dbReference type="InterPro" id="IPR052063">
    <property type="entry name" value="Polysaccharide_Lyase_1"/>
</dbReference>